<feature type="binding site" evidence="2">
    <location>
        <begin position="194"/>
        <end position="201"/>
    </location>
    <ligand>
        <name>ATP</name>
        <dbReference type="ChEBI" id="CHEBI:30616"/>
    </ligand>
</feature>
<dbReference type="GO" id="GO:0005524">
    <property type="term" value="F:ATP binding"/>
    <property type="evidence" value="ECO:0007669"/>
    <property type="project" value="UniProtKB-KW"/>
</dbReference>
<evidence type="ECO:0000256" key="2">
    <source>
        <dbReference type="PIRSR" id="PIRSR640198-2"/>
    </source>
</evidence>
<protein>
    <submittedName>
        <fullName evidence="4">Cell filamentation protein Fic</fullName>
    </submittedName>
</protein>
<dbReference type="Gene3D" id="1.10.3290.10">
    <property type="entry name" value="Fido-like domain"/>
    <property type="match status" value="1"/>
</dbReference>
<proteinExistence type="predicted"/>
<dbReference type="PANTHER" id="PTHR13504:SF38">
    <property type="entry name" value="FIDO DOMAIN-CONTAINING PROTEIN"/>
    <property type="match status" value="1"/>
</dbReference>
<organism evidence="4 5">
    <name type="scientific">Flavobacterium nackdongense</name>
    <dbReference type="NCBI Taxonomy" id="2547394"/>
    <lineage>
        <taxon>Bacteria</taxon>
        <taxon>Pseudomonadati</taxon>
        <taxon>Bacteroidota</taxon>
        <taxon>Flavobacteriia</taxon>
        <taxon>Flavobacteriales</taxon>
        <taxon>Flavobacteriaceae</taxon>
        <taxon>Flavobacterium</taxon>
    </lineage>
</organism>
<evidence type="ECO:0000313" key="5">
    <source>
        <dbReference type="Proteomes" id="UP000291124"/>
    </source>
</evidence>
<feature type="active site" evidence="1">
    <location>
        <position position="190"/>
    </location>
</feature>
<dbReference type="PROSITE" id="PS51459">
    <property type="entry name" value="FIDO"/>
    <property type="match status" value="1"/>
</dbReference>
<reference evidence="5" key="1">
    <citation type="submission" date="2019-03" db="EMBL/GenBank/DDBJ databases">
        <title>Flavobacterium sp.</title>
        <authorList>
            <person name="Kim H."/>
        </authorList>
    </citation>
    <scope>NUCLEOTIDE SEQUENCE [LARGE SCALE GENOMIC DNA]</scope>
    <source>
        <strain evidence="5">GS13</strain>
    </source>
</reference>
<keyword evidence="5" id="KW-1185">Reference proteome</keyword>
<dbReference type="InterPro" id="IPR036597">
    <property type="entry name" value="Fido-like_dom_sf"/>
</dbReference>
<dbReference type="PANTHER" id="PTHR13504">
    <property type="entry name" value="FIDO DOMAIN-CONTAINING PROTEIN DDB_G0283145"/>
    <property type="match status" value="1"/>
</dbReference>
<dbReference type="OrthoDB" id="9814400at2"/>
<keyword evidence="2" id="KW-0067">ATP-binding</keyword>
<gene>
    <name evidence="4" type="ORF">E1750_04250</name>
</gene>
<evidence type="ECO:0000259" key="3">
    <source>
        <dbReference type="PROSITE" id="PS51459"/>
    </source>
</evidence>
<dbReference type="Pfam" id="PF02661">
    <property type="entry name" value="Fic"/>
    <property type="match status" value="1"/>
</dbReference>
<dbReference type="EMBL" id="CP037933">
    <property type="protein sequence ID" value="QBN18047.1"/>
    <property type="molecule type" value="Genomic_DNA"/>
</dbReference>
<dbReference type="RefSeq" id="WP_133275576.1">
    <property type="nucleotide sequence ID" value="NZ_CP037933.1"/>
</dbReference>
<dbReference type="AlphaFoldDB" id="A0A4P6YBN0"/>
<keyword evidence="2" id="KW-0547">Nucleotide-binding</keyword>
<feature type="domain" description="Fido" evidence="3">
    <location>
        <begin position="101"/>
        <end position="257"/>
    </location>
</feature>
<dbReference type="KEGG" id="fnk:E1750_04250"/>
<accession>A0A4P6YBN0</accession>
<dbReference type="InterPro" id="IPR003812">
    <property type="entry name" value="Fido"/>
</dbReference>
<dbReference type="InterPro" id="IPR040198">
    <property type="entry name" value="Fido_containing"/>
</dbReference>
<evidence type="ECO:0000256" key="1">
    <source>
        <dbReference type="PIRSR" id="PIRSR640198-1"/>
    </source>
</evidence>
<dbReference type="Proteomes" id="UP000291124">
    <property type="component" value="Chromosome"/>
</dbReference>
<name>A0A4P6YBN0_9FLAO</name>
<sequence length="268" mass="31493">MKNDYFILSNTTFLLEEYKNNTVTIPFSDSFNQLKESEMTTETFNFYTSVATIASSKIEGETLEIDSYLKHKMLAIDYKKDLVEKPNDLYQAYIFAQNNSLTKTNFCKSHSLISKHLLPKNKQGICRTANMLVMEHQTFRIQYEAAPANEVTLLFEKFWLEIEKIKKRDLTIQEVFFFASMIHLVFVNIHPFEDGNGRAARLLEKWFISEKLGAKAWFLQSELNYYKNVDAYYKNLNKLGIFYEQLDYTKALPFLLMLPQSINSDYQK</sequence>
<evidence type="ECO:0000313" key="4">
    <source>
        <dbReference type="EMBL" id="QBN18047.1"/>
    </source>
</evidence>
<dbReference type="SUPFAM" id="SSF140931">
    <property type="entry name" value="Fic-like"/>
    <property type="match status" value="1"/>
</dbReference>